<dbReference type="RefSeq" id="YP_009301255.1">
    <property type="nucleotide sequence ID" value="NC_031230.1"/>
</dbReference>
<accession>A0A142K9G2</accession>
<reference evidence="2" key="1">
    <citation type="submission" date="2016-03" db="EMBL/GenBank/DDBJ databases">
        <authorList>
            <person name="Ploux O."/>
        </authorList>
    </citation>
    <scope>NUCLEOTIDE SEQUENCE [LARGE SCALE GENOMIC DNA]</scope>
</reference>
<dbReference type="KEGG" id="vg:29125163"/>
<keyword evidence="2" id="KW-1185">Reference proteome</keyword>
<sequence length="59" mass="6958">MNVYCVATDTYVEYFTELSDARDEYAYLVTHTYFHVSLFGDTTQHVAVTEHFHVHHESE</sequence>
<evidence type="ECO:0000313" key="1">
    <source>
        <dbReference type="EMBL" id="AMS02745.1"/>
    </source>
</evidence>
<dbReference type="Proteomes" id="UP000201371">
    <property type="component" value="Segment"/>
</dbReference>
<proteinExistence type="predicted"/>
<organism evidence="1 2">
    <name type="scientific">Gordonia phage Yvonnetastic</name>
    <dbReference type="NCBI Taxonomy" id="1821566"/>
    <lineage>
        <taxon>Viruses</taxon>
        <taxon>Duplodnaviria</taxon>
        <taxon>Heunggongvirae</taxon>
        <taxon>Uroviricota</taxon>
        <taxon>Caudoviricetes</taxon>
        <taxon>Yvonnevirus</taxon>
        <taxon>Yvonnevirus yvonnetastic</taxon>
        <taxon>Gordonia virus Yvonnetastic</taxon>
    </lineage>
</organism>
<evidence type="ECO:0000313" key="2">
    <source>
        <dbReference type="Proteomes" id="UP000201371"/>
    </source>
</evidence>
<gene>
    <name evidence="1" type="primary">201</name>
    <name evidence="1" type="ORF">SEA_YVONNETASTIC_201</name>
</gene>
<protein>
    <submittedName>
        <fullName evidence="1">Uncharacterized protein</fullName>
    </submittedName>
</protein>
<name>A0A142K9G2_9CAUD</name>
<dbReference type="GeneID" id="29125163"/>
<dbReference type="EMBL" id="KU963248">
    <property type="protein sequence ID" value="AMS02745.1"/>
    <property type="molecule type" value="Genomic_DNA"/>
</dbReference>